<protein>
    <recommendedName>
        <fullName evidence="1">F-box domain-containing protein</fullName>
    </recommendedName>
</protein>
<dbReference type="PANTHER" id="PTHR31672:SF2">
    <property type="entry name" value="F-BOX DOMAIN-CONTAINING PROTEIN"/>
    <property type="match status" value="1"/>
</dbReference>
<dbReference type="EMBL" id="CM029038">
    <property type="protein sequence ID" value="KAG2650070.1"/>
    <property type="molecule type" value="Genomic_DNA"/>
</dbReference>
<dbReference type="OrthoDB" id="605570at2759"/>
<feature type="domain" description="F-box" evidence="1">
    <location>
        <begin position="20"/>
        <end position="61"/>
    </location>
</feature>
<dbReference type="Pfam" id="PF12937">
    <property type="entry name" value="F-box-like"/>
    <property type="match status" value="1"/>
</dbReference>
<dbReference type="AlphaFoldDB" id="A0A8T0WQ37"/>
<dbReference type="CDD" id="cd22157">
    <property type="entry name" value="F-box_AtFBW1-like"/>
    <property type="match status" value="1"/>
</dbReference>
<dbReference type="Pfam" id="PF08268">
    <property type="entry name" value="FBA_3"/>
    <property type="match status" value="1"/>
</dbReference>
<gene>
    <name evidence="2" type="ORF">PVAP13_1NG189600</name>
</gene>
<dbReference type="InterPro" id="IPR013187">
    <property type="entry name" value="F-box-assoc_dom_typ3"/>
</dbReference>
<sequence>MRTTSRARRSRSPCSAAPALPEELVVWEILIRLPAKALLRCRAVCRSWRRLTSGADFLLARHQRQPSLPLFVSSGQILFVSIGQIRASGNVPGSTLDAFDLRAGPAAAERRPAILRFTDCSPYLEFKVYASCNGLLLLSIWNHRFYYICNPATCQWKALPSLLGAKVAALYPHSSSGEYRVFYTKQTKPDVDAAYYFLTLGSVAEPRCVGLPAAAASASIKKYIAAGLLFGSERPSVYVLLHSCLHWILYSSQLEENALIVFDTVAESFRGMSPPSENRPFRHLLEMNGTLGFSHIDESKMLVKLWVLQDYEREVWSFKYQIELPMLELRRSIDKNCSLKVQVVSEKGDVLVSCSCFCHLFHCDSMGKLLQKFRRRRVFSRPIGHWFKESLVRHAFIQGQDGDHVVLPPFFQGF</sequence>
<dbReference type="PANTHER" id="PTHR31672">
    <property type="entry name" value="BNACNNG10540D PROTEIN"/>
    <property type="match status" value="1"/>
</dbReference>
<accession>A0A8T0WQ37</accession>
<organism evidence="2 3">
    <name type="scientific">Panicum virgatum</name>
    <name type="common">Blackwell switchgrass</name>
    <dbReference type="NCBI Taxonomy" id="38727"/>
    <lineage>
        <taxon>Eukaryota</taxon>
        <taxon>Viridiplantae</taxon>
        <taxon>Streptophyta</taxon>
        <taxon>Embryophyta</taxon>
        <taxon>Tracheophyta</taxon>
        <taxon>Spermatophyta</taxon>
        <taxon>Magnoliopsida</taxon>
        <taxon>Liliopsida</taxon>
        <taxon>Poales</taxon>
        <taxon>Poaceae</taxon>
        <taxon>PACMAD clade</taxon>
        <taxon>Panicoideae</taxon>
        <taxon>Panicodae</taxon>
        <taxon>Paniceae</taxon>
        <taxon>Panicinae</taxon>
        <taxon>Panicum</taxon>
        <taxon>Panicum sect. Hiantes</taxon>
    </lineage>
</organism>
<reference evidence="2" key="1">
    <citation type="submission" date="2020-05" db="EMBL/GenBank/DDBJ databases">
        <title>WGS assembly of Panicum virgatum.</title>
        <authorList>
            <person name="Lovell J.T."/>
            <person name="Jenkins J."/>
            <person name="Shu S."/>
            <person name="Juenger T.E."/>
            <person name="Schmutz J."/>
        </authorList>
    </citation>
    <scope>NUCLEOTIDE SEQUENCE</scope>
    <source>
        <strain evidence="2">AP13</strain>
    </source>
</reference>
<dbReference type="InterPro" id="IPR017451">
    <property type="entry name" value="F-box-assoc_interact_dom"/>
</dbReference>
<comment type="caution">
    <text evidence="2">The sequence shown here is derived from an EMBL/GenBank/DDBJ whole genome shotgun (WGS) entry which is preliminary data.</text>
</comment>
<dbReference type="InterPro" id="IPR036047">
    <property type="entry name" value="F-box-like_dom_sf"/>
</dbReference>
<dbReference type="NCBIfam" id="TIGR01640">
    <property type="entry name" value="F_box_assoc_1"/>
    <property type="match status" value="1"/>
</dbReference>
<proteinExistence type="predicted"/>
<dbReference type="Gene3D" id="1.20.1280.50">
    <property type="match status" value="1"/>
</dbReference>
<evidence type="ECO:0000313" key="3">
    <source>
        <dbReference type="Proteomes" id="UP000823388"/>
    </source>
</evidence>
<dbReference type="InterPro" id="IPR001810">
    <property type="entry name" value="F-box_dom"/>
</dbReference>
<dbReference type="InterPro" id="IPR050796">
    <property type="entry name" value="SCF_F-box_component"/>
</dbReference>
<keyword evidence="3" id="KW-1185">Reference proteome</keyword>
<name>A0A8T0WQ37_PANVG</name>
<dbReference type="SUPFAM" id="SSF81383">
    <property type="entry name" value="F-box domain"/>
    <property type="match status" value="1"/>
</dbReference>
<evidence type="ECO:0000259" key="1">
    <source>
        <dbReference type="SMART" id="SM00256"/>
    </source>
</evidence>
<evidence type="ECO:0000313" key="2">
    <source>
        <dbReference type="EMBL" id="KAG2650070.1"/>
    </source>
</evidence>
<dbReference type="SMART" id="SM00256">
    <property type="entry name" value="FBOX"/>
    <property type="match status" value="1"/>
</dbReference>
<dbReference type="Proteomes" id="UP000823388">
    <property type="component" value="Chromosome 1N"/>
</dbReference>